<dbReference type="InterPro" id="IPR055190">
    <property type="entry name" value="ATP-synt_VA_C"/>
</dbReference>
<evidence type="ECO:0000313" key="17">
    <source>
        <dbReference type="EMBL" id="SDI46894.1"/>
    </source>
</evidence>
<feature type="domain" description="AAA+ ATPase" evidence="16">
    <location>
        <begin position="147"/>
        <end position="410"/>
    </location>
</feature>
<dbReference type="PANTHER" id="PTHR15184:SF71">
    <property type="entry name" value="ATP SYNTHASE SUBUNIT BETA, MITOCHONDRIAL"/>
    <property type="match status" value="1"/>
</dbReference>
<dbReference type="InterPro" id="IPR050053">
    <property type="entry name" value="ATPase_alpha/beta_chains"/>
</dbReference>
<dbReference type="EMBL" id="FNEN01000002">
    <property type="protein sequence ID" value="SDI46894.1"/>
    <property type="molecule type" value="Genomic_DNA"/>
</dbReference>
<evidence type="ECO:0000256" key="2">
    <source>
        <dbReference type="ARBA" id="ARBA00008936"/>
    </source>
</evidence>
<keyword evidence="5 15" id="KW-0547">Nucleotide-binding</keyword>
<keyword evidence="4 15" id="KW-1003">Cell membrane</keyword>
<evidence type="ECO:0000256" key="1">
    <source>
        <dbReference type="ARBA" id="ARBA00004202"/>
    </source>
</evidence>
<evidence type="ECO:0000256" key="9">
    <source>
        <dbReference type="ARBA" id="ARBA00023065"/>
    </source>
</evidence>
<sequence>MSQGYITQVLGPVIDVRFDDGELPELNNALVVDQNDEELSVAVTLEVALHLGDGSVRTVVMGSSEGLKRGTPVRNTGAPISVPVGNATLSRVFNVLGENIDLDEPVGDEAERKPIHREAPDFTELTTGTEVLETGIKVVDLLAPYVRGGKIGLFGGAGVGKTVLIQELINNIAQEHGGISVFAGVGERTREGNDLYYEMKESGVIEKTAMVFGQMNEPPGARMRVALTGLTMAEHFRDEEGQDVLLFIDNIFRFTQAGQEVSALLGRMPAAVGYQPTLATEMGQLQERITTTKKGSVTSIQAIYVPADDYTDPAPATTFAHLDATTNLERSLSDMGIYPAVDPLDSTSRALAPEIVGEEHYEVAQEVQQTLQKYRELQDIIAILGMDELSEDDKLTVSRARRIQFFLSQNFHVAEQFTGQPGSYVPVKETVRGFKEILDGKHDDVPEDAFRLVGRIEDVTQKAGEMA</sequence>
<dbReference type="GO" id="GO:0046933">
    <property type="term" value="F:proton-transporting ATP synthase activity, rotational mechanism"/>
    <property type="evidence" value="ECO:0007669"/>
    <property type="project" value="UniProtKB-UniRule"/>
</dbReference>
<proteinExistence type="inferred from homology"/>
<dbReference type="InterPro" id="IPR024034">
    <property type="entry name" value="ATPase_F1/V1_b/a_C"/>
</dbReference>
<dbReference type="SUPFAM" id="SSF47917">
    <property type="entry name" value="C-terminal domain of alpha and beta subunits of F1 ATP synthase"/>
    <property type="match status" value="1"/>
</dbReference>
<evidence type="ECO:0000256" key="8">
    <source>
        <dbReference type="ARBA" id="ARBA00022967"/>
    </source>
</evidence>
<protein>
    <recommendedName>
        <fullName evidence="15">ATP synthase subunit beta</fullName>
        <ecNumber evidence="15">7.1.2.2</ecNumber>
    </recommendedName>
    <alternativeName>
        <fullName evidence="15">ATP synthase F1 sector subunit beta</fullName>
    </alternativeName>
    <alternativeName>
        <fullName evidence="15">F-ATPase subunit beta</fullName>
    </alternativeName>
</protein>
<dbReference type="OrthoDB" id="9801639at2"/>
<dbReference type="Pfam" id="PF02874">
    <property type="entry name" value="ATP-synt_ab_N"/>
    <property type="match status" value="1"/>
</dbReference>
<dbReference type="SUPFAM" id="SSF52540">
    <property type="entry name" value="P-loop containing nucleoside triphosphate hydrolases"/>
    <property type="match status" value="1"/>
</dbReference>
<dbReference type="InterPro" id="IPR036121">
    <property type="entry name" value="ATPase_F1/V1/A1_a/bsu_N_sf"/>
</dbReference>
<dbReference type="SUPFAM" id="SSF50615">
    <property type="entry name" value="N-terminal domain of alpha and beta subunits of F1 ATP synthase"/>
    <property type="match status" value="1"/>
</dbReference>
<evidence type="ECO:0000256" key="15">
    <source>
        <dbReference type="HAMAP-Rule" id="MF_01347"/>
    </source>
</evidence>
<keyword evidence="10 15" id="KW-0472">Membrane</keyword>
<evidence type="ECO:0000256" key="14">
    <source>
        <dbReference type="ARBA" id="ARBA00059242"/>
    </source>
</evidence>
<dbReference type="AlphaFoldDB" id="A0A1G8KTX8"/>
<evidence type="ECO:0000256" key="3">
    <source>
        <dbReference type="ARBA" id="ARBA00022448"/>
    </source>
</evidence>
<dbReference type="CDD" id="cd18115">
    <property type="entry name" value="ATP-synt_F1_beta_N"/>
    <property type="match status" value="1"/>
</dbReference>
<comment type="subcellular location">
    <subcellularLocation>
        <location evidence="1 15">Cell membrane</location>
        <topology evidence="1 15">Peripheral membrane protein</topology>
    </subcellularLocation>
</comment>
<comment type="catalytic activity">
    <reaction evidence="15">
        <text>ATP + H2O + 4 H(+)(in) = ADP + phosphate + 5 H(+)(out)</text>
        <dbReference type="Rhea" id="RHEA:57720"/>
        <dbReference type="ChEBI" id="CHEBI:15377"/>
        <dbReference type="ChEBI" id="CHEBI:15378"/>
        <dbReference type="ChEBI" id="CHEBI:30616"/>
        <dbReference type="ChEBI" id="CHEBI:43474"/>
        <dbReference type="ChEBI" id="CHEBI:456216"/>
        <dbReference type="EC" id="7.1.2.2"/>
    </reaction>
</comment>
<evidence type="ECO:0000256" key="10">
    <source>
        <dbReference type="ARBA" id="ARBA00023136"/>
    </source>
</evidence>
<dbReference type="FunFam" id="2.40.10.170:FF:000005">
    <property type="entry name" value="ATP synthase subunit beta"/>
    <property type="match status" value="1"/>
</dbReference>
<keyword evidence="18" id="KW-1185">Reference proteome</keyword>
<keyword evidence="6 15" id="KW-0375">Hydrogen ion transport</keyword>
<dbReference type="SMART" id="SM00382">
    <property type="entry name" value="AAA"/>
    <property type="match status" value="1"/>
</dbReference>
<dbReference type="PANTHER" id="PTHR15184">
    <property type="entry name" value="ATP SYNTHASE"/>
    <property type="match status" value="1"/>
</dbReference>
<dbReference type="HAMAP" id="MF_01347">
    <property type="entry name" value="ATP_synth_beta_bact"/>
    <property type="match status" value="1"/>
</dbReference>
<keyword evidence="8 15" id="KW-1278">Translocase</keyword>
<evidence type="ECO:0000313" key="18">
    <source>
        <dbReference type="Proteomes" id="UP000198853"/>
    </source>
</evidence>
<dbReference type="PROSITE" id="PS00152">
    <property type="entry name" value="ATPASE_ALPHA_BETA"/>
    <property type="match status" value="1"/>
</dbReference>
<dbReference type="Gene3D" id="1.10.1140.10">
    <property type="entry name" value="Bovine Mitochondrial F1-atpase, Atp Synthase Beta Chain, Chain D, domain 3"/>
    <property type="match status" value="1"/>
</dbReference>
<dbReference type="InterPro" id="IPR004100">
    <property type="entry name" value="ATPase_F1/V1/A1_a/bsu_N"/>
</dbReference>
<accession>A0A1G8KTX8</accession>
<dbReference type="RefSeq" id="WP_090396201.1">
    <property type="nucleotide sequence ID" value="NZ_FNEN01000002.1"/>
</dbReference>
<dbReference type="FunFam" id="3.40.50.300:FF:000004">
    <property type="entry name" value="ATP synthase subunit beta"/>
    <property type="match status" value="1"/>
</dbReference>
<dbReference type="InterPro" id="IPR005722">
    <property type="entry name" value="ATP_synth_F1_bsu"/>
</dbReference>
<dbReference type="InterPro" id="IPR020003">
    <property type="entry name" value="ATPase_a/bsu_AS"/>
</dbReference>
<comment type="catalytic activity">
    <reaction evidence="13">
        <text>4 Na(+)(in) + ATP + H2O = 4 Na(+)(out) + ADP + phosphate + H(+)</text>
        <dbReference type="Rhea" id="RHEA:58156"/>
        <dbReference type="ChEBI" id="CHEBI:15377"/>
        <dbReference type="ChEBI" id="CHEBI:15378"/>
        <dbReference type="ChEBI" id="CHEBI:29101"/>
        <dbReference type="ChEBI" id="CHEBI:30616"/>
        <dbReference type="ChEBI" id="CHEBI:43474"/>
        <dbReference type="ChEBI" id="CHEBI:456216"/>
        <dbReference type="EC" id="7.2.2.1"/>
    </reaction>
</comment>
<dbReference type="Pfam" id="PF22919">
    <property type="entry name" value="ATP-synt_VA_C"/>
    <property type="match status" value="1"/>
</dbReference>
<keyword evidence="3 15" id="KW-0813">Transport</keyword>
<keyword evidence="11 15" id="KW-0139">CF(1)</keyword>
<dbReference type="CDD" id="cd18110">
    <property type="entry name" value="ATP-synt_F1_beta_C"/>
    <property type="match status" value="1"/>
</dbReference>
<evidence type="ECO:0000256" key="7">
    <source>
        <dbReference type="ARBA" id="ARBA00022840"/>
    </source>
</evidence>
<gene>
    <name evidence="15" type="primary">atpD</name>
    <name evidence="17" type="ORF">SAMN04488123_102303</name>
</gene>
<keyword evidence="7 15" id="KW-0067">ATP-binding</keyword>
<keyword evidence="9 15" id="KW-0406">Ion transport</keyword>
<dbReference type="FunFam" id="1.10.1140.10:FF:000001">
    <property type="entry name" value="ATP synthase subunit beta"/>
    <property type="match status" value="1"/>
</dbReference>
<feature type="binding site" evidence="15">
    <location>
        <begin position="155"/>
        <end position="162"/>
    </location>
    <ligand>
        <name>ATP</name>
        <dbReference type="ChEBI" id="CHEBI:30616"/>
    </ligand>
</feature>
<dbReference type="NCBIfam" id="TIGR01039">
    <property type="entry name" value="atpD"/>
    <property type="match status" value="1"/>
</dbReference>
<comment type="similarity">
    <text evidence="2 15">Belongs to the ATPase alpha/beta chains family.</text>
</comment>
<evidence type="ECO:0000256" key="12">
    <source>
        <dbReference type="ARBA" id="ARBA00023310"/>
    </source>
</evidence>
<dbReference type="GO" id="GO:0005886">
    <property type="term" value="C:plasma membrane"/>
    <property type="evidence" value="ECO:0007669"/>
    <property type="project" value="UniProtKB-SubCell"/>
</dbReference>
<dbReference type="InterPro" id="IPR027417">
    <property type="entry name" value="P-loop_NTPase"/>
</dbReference>
<dbReference type="Gene3D" id="2.40.10.170">
    <property type="match status" value="1"/>
</dbReference>
<dbReference type="InterPro" id="IPR000194">
    <property type="entry name" value="ATPase_F1/V1/A1_a/bsu_nucl-bd"/>
</dbReference>
<dbReference type="GO" id="GO:0046962">
    <property type="term" value="F:sodium-transporting ATPase activity, rotational mechanism"/>
    <property type="evidence" value="ECO:0007669"/>
    <property type="project" value="UniProtKB-EC"/>
</dbReference>
<dbReference type="Proteomes" id="UP000198853">
    <property type="component" value="Unassembled WGS sequence"/>
</dbReference>
<evidence type="ECO:0000256" key="4">
    <source>
        <dbReference type="ARBA" id="ARBA00022475"/>
    </source>
</evidence>
<comment type="function">
    <text evidence="14">Produces ATP from ADP in the presence of a sodium ion gradient across the membrane. The beta chain is the catalytic subunit.</text>
</comment>
<keyword evidence="12 15" id="KW-0066">ATP synthesis</keyword>
<evidence type="ECO:0000256" key="13">
    <source>
        <dbReference type="ARBA" id="ARBA00052325"/>
    </source>
</evidence>
<name>A0A1G8KTX8_9BACI</name>
<dbReference type="Gene3D" id="3.40.50.300">
    <property type="entry name" value="P-loop containing nucleotide triphosphate hydrolases"/>
    <property type="match status" value="1"/>
</dbReference>
<evidence type="ECO:0000256" key="5">
    <source>
        <dbReference type="ARBA" id="ARBA00022741"/>
    </source>
</evidence>
<dbReference type="InterPro" id="IPR003593">
    <property type="entry name" value="AAA+_ATPase"/>
</dbReference>
<dbReference type="CDD" id="cd01133">
    <property type="entry name" value="F1-ATPase_beta_CD"/>
    <property type="match status" value="1"/>
</dbReference>
<reference evidence="17 18" key="1">
    <citation type="submission" date="2016-10" db="EMBL/GenBank/DDBJ databases">
        <authorList>
            <person name="de Groot N.N."/>
        </authorList>
    </citation>
    <scope>NUCLEOTIDE SEQUENCE [LARGE SCALE GENOMIC DNA]</scope>
    <source>
        <strain evidence="17 18">DSM 21771</strain>
    </source>
</reference>
<evidence type="ECO:0000256" key="11">
    <source>
        <dbReference type="ARBA" id="ARBA00023196"/>
    </source>
</evidence>
<organism evidence="17 18">
    <name type="scientific">Natribacillus halophilus</name>
    <dbReference type="NCBI Taxonomy" id="549003"/>
    <lineage>
        <taxon>Bacteria</taxon>
        <taxon>Bacillati</taxon>
        <taxon>Bacillota</taxon>
        <taxon>Bacilli</taxon>
        <taxon>Bacillales</taxon>
        <taxon>Bacillaceae</taxon>
        <taxon>Natribacillus</taxon>
    </lineage>
</organism>
<comment type="function">
    <text evidence="15">Produces ATP from ADP in the presence of a proton gradient across the membrane. The catalytic sites are hosted primarily by the beta subunits.</text>
</comment>
<evidence type="ECO:0000259" key="16">
    <source>
        <dbReference type="SMART" id="SM00382"/>
    </source>
</evidence>
<evidence type="ECO:0000256" key="6">
    <source>
        <dbReference type="ARBA" id="ARBA00022781"/>
    </source>
</evidence>
<dbReference type="GO" id="GO:0045259">
    <property type="term" value="C:proton-transporting ATP synthase complex"/>
    <property type="evidence" value="ECO:0007669"/>
    <property type="project" value="UniProtKB-KW"/>
</dbReference>
<dbReference type="EC" id="7.1.2.2" evidence="15"/>
<dbReference type="Pfam" id="PF00006">
    <property type="entry name" value="ATP-synt_ab"/>
    <property type="match status" value="1"/>
</dbReference>
<dbReference type="GO" id="GO:0005524">
    <property type="term" value="F:ATP binding"/>
    <property type="evidence" value="ECO:0007669"/>
    <property type="project" value="UniProtKB-UniRule"/>
</dbReference>